<dbReference type="GO" id="GO:0030674">
    <property type="term" value="F:protein-macromolecule adaptor activity"/>
    <property type="evidence" value="ECO:0007669"/>
    <property type="project" value="InterPro"/>
</dbReference>
<keyword evidence="6" id="KW-1185">Reference proteome</keyword>
<reference evidence="5" key="1">
    <citation type="submission" date="2020-08" db="EMBL/GenBank/DDBJ databases">
        <title>Functional genomics of gut bacteria from endangered species of beetles.</title>
        <authorList>
            <person name="Carlos-Shanley C."/>
        </authorList>
    </citation>
    <scope>NUCLEOTIDE SEQUENCE [LARGE SCALE GENOMIC DNA]</scope>
    <source>
        <strain evidence="5">S00060</strain>
    </source>
</reference>
<dbReference type="EMBL" id="JACJHT010000027">
    <property type="protein sequence ID" value="MBA9043100.1"/>
    <property type="molecule type" value="Genomic_DNA"/>
</dbReference>
<comment type="caution">
    <text evidence="5">The sequence shown here is derived from an EMBL/GenBank/DDBJ whole genome shotgun (WGS) entry which is preliminary data.</text>
</comment>
<feature type="domain" description="Fascin-like" evidence="4">
    <location>
        <begin position="56"/>
        <end position="154"/>
    </location>
</feature>
<dbReference type="CDD" id="cd00257">
    <property type="entry name" value="beta-trefoil_FSCN-like"/>
    <property type="match status" value="1"/>
</dbReference>
<evidence type="ECO:0000256" key="3">
    <source>
        <dbReference type="ARBA" id="ARBA00023203"/>
    </source>
</evidence>
<keyword evidence="3" id="KW-0009">Actin-binding</keyword>
<keyword evidence="2" id="KW-0963">Cytoplasm</keyword>
<dbReference type="InterPro" id="IPR022768">
    <property type="entry name" value="Fascin-like_dom"/>
</dbReference>
<evidence type="ECO:0000259" key="4">
    <source>
        <dbReference type="Pfam" id="PF06268"/>
    </source>
</evidence>
<evidence type="ECO:0000256" key="2">
    <source>
        <dbReference type="ARBA" id="ARBA00022490"/>
    </source>
</evidence>
<dbReference type="RefSeq" id="WP_182528290.1">
    <property type="nucleotide sequence ID" value="NZ_JACJHT010000027.1"/>
</dbReference>
<dbReference type="Pfam" id="PF06268">
    <property type="entry name" value="Fascin"/>
    <property type="match status" value="1"/>
</dbReference>
<name>A0A7W3RI86_PRIAR</name>
<comment type="subcellular location">
    <subcellularLocation>
        <location evidence="1">Cytoplasm</location>
    </subcellularLocation>
</comment>
<dbReference type="Proteomes" id="UP000543174">
    <property type="component" value="Unassembled WGS sequence"/>
</dbReference>
<sequence length="158" mass="18718">MYYYDPYSNRYLDDSFINQRQTWRMALRGFNGKYVAAPDGGTHRQLIADRDVRDIWETFTLIQTPWEGRDRYALRTHNGTFVTADLANNGIVKADARHIGEWEIFRVHFFMWERRPRLALQADRGNGYYVSADPNKGYQLAADRPGVGEWERFGYEYF</sequence>
<protein>
    <recommendedName>
        <fullName evidence="4">Fascin-like domain-containing protein</fullName>
    </recommendedName>
</protein>
<evidence type="ECO:0000313" key="5">
    <source>
        <dbReference type="EMBL" id="MBA9043100.1"/>
    </source>
</evidence>
<dbReference type="GO" id="GO:0005737">
    <property type="term" value="C:cytoplasm"/>
    <property type="evidence" value="ECO:0007669"/>
    <property type="project" value="UniProtKB-SubCell"/>
</dbReference>
<accession>A0A7W3RI86</accession>
<organism evidence="5 6">
    <name type="scientific">Priestia aryabhattai</name>
    <name type="common">Bacillus aryabhattai</name>
    <dbReference type="NCBI Taxonomy" id="412384"/>
    <lineage>
        <taxon>Bacteria</taxon>
        <taxon>Bacillati</taxon>
        <taxon>Bacillota</taxon>
        <taxon>Bacilli</taxon>
        <taxon>Bacillales</taxon>
        <taxon>Bacillaceae</taxon>
        <taxon>Priestia</taxon>
    </lineage>
</organism>
<proteinExistence type="predicted"/>
<dbReference type="InterPro" id="IPR008999">
    <property type="entry name" value="Actin-crosslinking"/>
</dbReference>
<evidence type="ECO:0000256" key="1">
    <source>
        <dbReference type="ARBA" id="ARBA00004496"/>
    </source>
</evidence>
<dbReference type="SUPFAM" id="SSF50405">
    <property type="entry name" value="Actin-crosslinking proteins"/>
    <property type="match status" value="1"/>
</dbReference>
<evidence type="ECO:0000313" key="6">
    <source>
        <dbReference type="Proteomes" id="UP000543174"/>
    </source>
</evidence>
<dbReference type="AlphaFoldDB" id="A0A7W3RI86"/>
<dbReference type="GO" id="GO:0051015">
    <property type="term" value="F:actin filament binding"/>
    <property type="evidence" value="ECO:0007669"/>
    <property type="project" value="InterPro"/>
</dbReference>
<gene>
    <name evidence="5" type="ORF">HNP21_006278</name>
</gene>
<dbReference type="Gene3D" id="2.80.10.50">
    <property type="match status" value="1"/>
</dbReference>